<evidence type="ECO:0000313" key="1">
    <source>
        <dbReference type="EMBL" id="CAA9517001.1"/>
    </source>
</evidence>
<proteinExistence type="predicted"/>
<dbReference type="EMBL" id="CADCVV010000190">
    <property type="protein sequence ID" value="CAA9517001.1"/>
    <property type="molecule type" value="Genomic_DNA"/>
</dbReference>
<reference evidence="1" key="1">
    <citation type="submission" date="2020-02" db="EMBL/GenBank/DDBJ databases">
        <authorList>
            <person name="Meier V. D."/>
        </authorList>
    </citation>
    <scope>NUCLEOTIDE SEQUENCE</scope>
    <source>
        <strain evidence="1">AVDCRST_MAG17</strain>
    </source>
</reference>
<accession>A0A6J4T906</accession>
<gene>
    <name evidence="1" type="ORF">AVDCRST_MAG17-2347</name>
</gene>
<name>A0A6J4T906_9ACTN</name>
<dbReference type="AlphaFoldDB" id="A0A6J4T906"/>
<protein>
    <submittedName>
        <fullName evidence="1">Uncharacterized protein</fullName>
    </submittedName>
</protein>
<sequence length="75" mass="8086">MSAIAAVLAIVFVTPAGALAGYPLDARIRHAAQFAQERLARTAGSLPSTAYPQTTGRGRRLAHDRPRCLDQRLPF</sequence>
<organism evidence="1">
    <name type="scientific">uncultured Solirubrobacterales bacterium</name>
    <dbReference type="NCBI Taxonomy" id="768556"/>
    <lineage>
        <taxon>Bacteria</taxon>
        <taxon>Bacillati</taxon>
        <taxon>Actinomycetota</taxon>
        <taxon>Thermoleophilia</taxon>
        <taxon>Solirubrobacterales</taxon>
        <taxon>environmental samples</taxon>
    </lineage>
</organism>